<protein>
    <submittedName>
        <fullName evidence="1">Uncharacterized protein</fullName>
    </submittedName>
</protein>
<evidence type="ECO:0000313" key="2">
    <source>
        <dbReference type="Proteomes" id="UP000012073"/>
    </source>
</evidence>
<dbReference type="AlphaFoldDB" id="R7QMK6"/>
<dbReference type="KEGG" id="ccp:CHC_T00006621001"/>
<name>R7QMK6_CHOCR</name>
<sequence length="65" mass="7371">MDHGPKKLVRRSVVTLFASLGIVHDISIGSWPSFSPYRAFAASTYLHLHSHFVITFMRRLVSNTL</sequence>
<keyword evidence="2" id="KW-1185">Reference proteome</keyword>
<gene>
    <name evidence="1" type="ORF">CHC_T00006621001</name>
</gene>
<dbReference type="Proteomes" id="UP000012073">
    <property type="component" value="Unassembled WGS sequence"/>
</dbReference>
<reference evidence="2" key="1">
    <citation type="journal article" date="2013" name="Proc. Natl. Acad. Sci. U.S.A.">
        <title>Genome structure and metabolic features in the red seaweed Chondrus crispus shed light on evolution of the Archaeplastida.</title>
        <authorList>
            <person name="Collen J."/>
            <person name="Porcel B."/>
            <person name="Carre W."/>
            <person name="Ball S.G."/>
            <person name="Chaparro C."/>
            <person name="Tonon T."/>
            <person name="Barbeyron T."/>
            <person name="Michel G."/>
            <person name="Noel B."/>
            <person name="Valentin K."/>
            <person name="Elias M."/>
            <person name="Artiguenave F."/>
            <person name="Arun A."/>
            <person name="Aury J.M."/>
            <person name="Barbosa-Neto J.F."/>
            <person name="Bothwell J.H."/>
            <person name="Bouget F.Y."/>
            <person name="Brillet L."/>
            <person name="Cabello-Hurtado F."/>
            <person name="Capella-Gutierrez S."/>
            <person name="Charrier B."/>
            <person name="Cladiere L."/>
            <person name="Cock J.M."/>
            <person name="Coelho S.M."/>
            <person name="Colleoni C."/>
            <person name="Czjzek M."/>
            <person name="Da Silva C."/>
            <person name="Delage L."/>
            <person name="Denoeud F."/>
            <person name="Deschamps P."/>
            <person name="Dittami S.M."/>
            <person name="Gabaldon T."/>
            <person name="Gachon C.M."/>
            <person name="Groisillier A."/>
            <person name="Herve C."/>
            <person name="Jabbari K."/>
            <person name="Katinka M."/>
            <person name="Kloareg B."/>
            <person name="Kowalczyk N."/>
            <person name="Labadie K."/>
            <person name="Leblanc C."/>
            <person name="Lopez P.J."/>
            <person name="McLachlan D.H."/>
            <person name="Meslet-Cladiere L."/>
            <person name="Moustafa A."/>
            <person name="Nehr Z."/>
            <person name="Nyvall Collen P."/>
            <person name="Panaud O."/>
            <person name="Partensky F."/>
            <person name="Poulain J."/>
            <person name="Rensing S.A."/>
            <person name="Rousvoal S."/>
            <person name="Samson G."/>
            <person name="Symeonidi A."/>
            <person name="Weissenbach J."/>
            <person name="Zambounis A."/>
            <person name="Wincker P."/>
            <person name="Boyen C."/>
        </authorList>
    </citation>
    <scope>NUCLEOTIDE SEQUENCE [LARGE SCALE GENOMIC DNA]</scope>
    <source>
        <strain evidence="2">cv. Stackhouse</strain>
    </source>
</reference>
<dbReference type="RefSeq" id="XP_005719245.1">
    <property type="nucleotide sequence ID" value="XM_005719188.1"/>
</dbReference>
<organism evidence="1 2">
    <name type="scientific">Chondrus crispus</name>
    <name type="common">Carrageen Irish moss</name>
    <name type="synonym">Polymorpha crispa</name>
    <dbReference type="NCBI Taxonomy" id="2769"/>
    <lineage>
        <taxon>Eukaryota</taxon>
        <taxon>Rhodophyta</taxon>
        <taxon>Florideophyceae</taxon>
        <taxon>Rhodymeniophycidae</taxon>
        <taxon>Gigartinales</taxon>
        <taxon>Gigartinaceae</taxon>
        <taxon>Chondrus</taxon>
    </lineage>
</organism>
<dbReference type="GeneID" id="17326961"/>
<dbReference type="EMBL" id="HG002022">
    <property type="protein sequence ID" value="CDF39334.1"/>
    <property type="molecule type" value="Genomic_DNA"/>
</dbReference>
<evidence type="ECO:0000313" key="1">
    <source>
        <dbReference type="EMBL" id="CDF39334.1"/>
    </source>
</evidence>
<accession>R7QMK6</accession>
<proteinExistence type="predicted"/>
<dbReference type="Gramene" id="CDF39334">
    <property type="protein sequence ID" value="CDF39334"/>
    <property type="gene ID" value="CHC_T00006621001"/>
</dbReference>